<keyword evidence="3" id="KW-1185">Reference proteome</keyword>
<evidence type="ECO:0000313" key="2">
    <source>
        <dbReference type="EMBL" id="CAG8792030.1"/>
    </source>
</evidence>
<reference evidence="2 3" key="1">
    <citation type="submission" date="2021-06" db="EMBL/GenBank/DDBJ databases">
        <authorList>
            <person name="Kallberg Y."/>
            <person name="Tangrot J."/>
            <person name="Rosling A."/>
        </authorList>
    </citation>
    <scope>NUCLEOTIDE SEQUENCE [LARGE SCALE GENOMIC DNA]</scope>
    <source>
        <strain evidence="2 3">120-4 pot B 10/14</strain>
    </source>
</reference>
<protein>
    <submittedName>
        <fullName evidence="2">9668_t:CDS:1</fullName>
    </submittedName>
</protein>
<name>A0ABN7VQG2_GIGMA</name>
<proteinExistence type="predicted"/>
<dbReference type="EMBL" id="CAJVQB010019696">
    <property type="protein sequence ID" value="CAG8792030.1"/>
    <property type="molecule type" value="Genomic_DNA"/>
</dbReference>
<feature type="non-terminal residue" evidence="2">
    <location>
        <position position="1"/>
    </location>
</feature>
<accession>A0ABN7VQG2</accession>
<evidence type="ECO:0000313" key="3">
    <source>
        <dbReference type="Proteomes" id="UP000789901"/>
    </source>
</evidence>
<feature type="region of interest" description="Disordered" evidence="1">
    <location>
        <begin position="118"/>
        <end position="138"/>
    </location>
</feature>
<gene>
    <name evidence="2" type="ORF">GMARGA_LOCUS21385</name>
</gene>
<dbReference type="Proteomes" id="UP000789901">
    <property type="component" value="Unassembled WGS sequence"/>
</dbReference>
<organism evidence="2 3">
    <name type="scientific">Gigaspora margarita</name>
    <dbReference type="NCBI Taxonomy" id="4874"/>
    <lineage>
        <taxon>Eukaryota</taxon>
        <taxon>Fungi</taxon>
        <taxon>Fungi incertae sedis</taxon>
        <taxon>Mucoromycota</taxon>
        <taxon>Glomeromycotina</taxon>
        <taxon>Glomeromycetes</taxon>
        <taxon>Diversisporales</taxon>
        <taxon>Gigasporaceae</taxon>
        <taxon>Gigaspora</taxon>
    </lineage>
</organism>
<sequence>STDTGSLMIDEDPVQTNLQTDKDQVPSMENKFLLLCNYYREIKEAKLEEVKDITVPVYAKSEIYAQGSAKNEIIFLTINMDTTNPKKAIINMVSNIELPTFPSVSNSLIAKREPYNKSTLDNPFSKQHPEEDTSTRSSDIVMETTKKEIEFTIVINKKKRRMRKI</sequence>
<evidence type="ECO:0000256" key="1">
    <source>
        <dbReference type="SAM" id="MobiDB-lite"/>
    </source>
</evidence>
<comment type="caution">
    <text evidence="2">The sequence shown here is derived from an EMBL/GenBank/DDBJ whole genome shotgun (WGS) entry which is preliminary data.</text>
</comment>